<feature type="compositionally biased region" description="Pro residues" evidence="4">
    <location>
        <begin position="248"/>
        <end position="257"/>
    </location>
</feature>
<evidence type="ECO:0000256" key="3">
    <source>
        <dbReference type="ARBA" id="ARBA00023242"/>
    </source>
</evidence>
<dbReference type="Pfam" id="PF16858">
    <property type="entry name" value="CNDH2_C"/>
    <property type="match status" value="1"/>
</dbReference>
<evidence type="ECO:0000259" key="5">
    <source>
        <dbReference type="Pfam" id="PF06278"/>
    </source>
</evidence>
<dbReference type="EMBL" id="GBBI01004488">
    <property type="protein sequence ID" value="JAC14224.1"/>
    <property type="molecule type" value="mRNA"/>
</dbReference>
<proteinExistence type="evidence at transcript level"/>
<accession>A0A023F0A7</accession>
<evidence type="ECO:0000256" key="4">
    <source>
        <dbReference type="SAM" id="MobiDB-lite"/>
    </source>
</evidence>
<feature type="region of interest" description="Disordered" evidence="4">
    <location>
        <begin position="235"/>
        <end position="264"/>
    </location>
</feature>
<evidence type="ECO:0000256" key="1">
    <source>
        <dbReference type="ARBA" id="ARBA00004123"/>
    </source>
</evidence>
<dbReference type="AlphaFoldDB" id="A0A023F0A7"/>
<feature type="domain" description="Condensin-2 complex subunit H2 C-terminal" evidence="6">
    <location>
        <begin position="438"/>
        <end position="559"/>
    </location>
</feature>
<protein>
    <recommendedName>
        <fullName evidence="8">Condensin-2 complex subunit H2 C-terminal domain-containing protein</fullName>
    </recommendedName>
</protein>
<dbReference type="GO" id="GO:0051306">
    <property type="term" value="P:mitotic sister chromatid separation"/>
    <property type="evidence" value="ECO:0007669"/>
    <property type="project" value="TreeGrafter"/>
</dbReference>
<sequence length="573" mass="65094">MDKDPDGFETLLRPVRDAITTNWEKSIKSYLEKYLQHLCGHNSTNFSEAALILQNSMKFYCKRIDLLYNDLLNFVMYINDVGSSEDGIGASGSTKKGKRCAIKSFHNDDLQVLGCVNLDQNTSLNVDNIGKNGIGKKTVVLNPSVKIPIKSGTACQIYQSDGKELGYKDEFRLFWPISLNGLLSEDFNIRSQCLERFSGSILEDSSNSAENIMENGCEDNYDDGMNLEPEISNQQTIPEPSDLRPLSPRFPSPPASPAPVRTLGYERKKENVKKKTADWEPISFNFVFPLRKLGVRKVFKLPQQLIQDVIEKRKKRKRETEHSGGANDLLVMSDILYQNEIFDNGCDVLDIKYNEAKKSRKSIMLKNRLKEMKLNGDMKYEEDEIEDDYAENSYSDPESDREANTSVPLELNGLTDIAEDRDRIDTATSYLATAVQVIAKYHALKKEISSRSTELTKRVSEWHESIAPALEAAESRSIFNVHEYGTKILDQFSDNDTKTVLRFDNFVKNQPKEEICRFLLSSLMLANTYNVEIVKSDNRELTKDCLQLRLLSKVRHHDILNENIGATAADSHC</sequence>
<dbReference type="GO" id="GO:0005634">
    <property type="term" value="C:nucleus"/>
    <property type="evidence" value="ECO:0007669"/>
    <property type="project" value="UniProtKB-SubCell"/>
</dbReference>
<organism evidence="7">
    <name type="scientific">Triatoma infestans</name>
    <name type="common">Assassin bug</name>
    <dbReference type="NCBI Taxonomy" id="30076"/>
    <lineage>
        <taxon>Eukaryota</taxon>
        <taxon>Metazoa</taxon>
        <taxon>Ecdysozoa</taxon>
        <taxon>Arthropoda</taxon>
        <taxon>Hexapoda</taxon>
        <taxon>Insecta</taxon>
        <taxon>Pterygota</taxon>
        <taxon>Neoptera</taxon>
        <taxon>Paraneoptera</taxon>
        <taxon>Hemiptera</taxon>
        <taxon>Heteroptera</taxon>
        <taxon>Panheteroptera</taxon>
        <taxon>Cimicomorpha</taxon>
        <taxon>Reduviidae</taxon>
        <taxon>Triatominae</taxon>
        <taxon>Triatoma</taxon>
    </lineage>
</organism>
<name>A0A023F0A7_TRIIF</name>
<dbReference type="InterPro" id="IPR009378">
    <property type="entry name" value="H2_N"/>
</dbReference>
<dbReference type="PANTHER" id="PTHR14324">
    <property type="entry name" value="CONDENSIN-2 COMPLEX SUBUNIT H2"/>
    <property type="match status" value="1"/>
</dbReference>
<evidence type="ECO:0000259" key="6">
    <source>
        <dbReference type="Pfam" id="PF16858"/>
    </source>
</evidence>
<dbReference type="PANTHER" id="PTHR14324:SF3">
    <property type="entry name" value="CONDENSIN-2 COMPLEX SUBUNIT H2"/>
    <property type="match status" value="1"/>
</dbReference>
<dbReference type="GO" id="GO:0000796">
    <property type="term" value="C:condensin complex"/>
    <property type="evidence" value="ECO:0007669"/>
    <property type="project" value="TreeGrafter"/>
</dbReference>
<reference evidence="7" key="1">
    <citation type="journal article" date="2014" name="PLoS Negl. Trop. Dis.">
        <title>An updated insight into the Sialotranscriptome of Triatoma infestans: developmental stage and geographic variations.</title>
        <authorList>
            <person name="Schwarz A."/>
            <person name="Medrano-Mercado N."/>
            <person name="Schaub G.A."/>
            <person name="Struchiner C.J."/>
            <person name="Bargues M.D."/>
            <person name="Levy M.Z."/>
            <person name="Ribeiro J.M."/>
        </authorList>
    </citation>
    <scope>NUCLEOTIDE SEQUENCE</scope>
    <source>
        <strain evidence="7">Chile</strain>
        <tissue evidence="7">Salivary glands</tissue>
    </source>
</reference>
<evidence type="ECO:0008006" key="8">
    <source>
        <dbReference type="Google" id="ProtNLM"/>
    </source>
</evidence>
<dbReference type="InterPro" id="IPR031739">
    <property type="entry name" value="Ncaph2"/>
</dbReference>
<dbReference type="InterPro" id="IPR031737">
    <property type="entry name" value="CNDH2_C"/>
</dbReference>
<keyword evidence="3" id="KW-0539">Nucleus</keyword>
<dbReference type="GO" id="GO:0010032">
    <property type="term" value="P:meiotic chromosome condensation"/>
    <property type="evidence" value="ECO:0007669"/>
    <property type="project" value="TreeGrafter"/>
</dbReference>
<evidence type="ECO:0000256" key="2">
    <source>
        <dbReference type="ARBA" id="ARBA00007844"/>
    </source>
</evidence>
<feature type="region of interest" description="Disordered" evidence="4">
    <location>
        <begin position="388"/>
        <end position="408"/>
    </location>
</feature>
<dbReference type="Pfam" id="PF06278">
    <property type="entry name" value="CNDH2_N"/>
    <property type="match status" value="1"/>
</dbReference>
<dbReference type="GO" id="GO:0003682">
    <property type="term" value="F:chromatin binding"/>
    <property type="evidence" value="ECO:0007669"/>
    <property type="project" value="TreeGrafter"/>
</dbReference>
<feature type="domain" description="Condensin II complex subunit H2 N-terminal" evidence="5">
    <location>
        <begin position="8"/>
        <end position="80"/>
    </location>
</feature>
<comment type="similarity">
    <text evidence="2">Belongs to the CND2 H2 (condensin-2 subunit 2) family.</text>
</comment>
<comment type="subcellular location">
    <subcellularLocation>
        <location evidence="1">Nucleus</location>
    </subcellularLocation>
</comment>
<evidence type="ECO:0000313" key="7">
    <source>
        <dbReference type="EMBL" id="JAC14224.1"/>
    </source>
</evidence>